<dbReference type="PANTHER" id="PTHR42928">
    <property type="entry name" value="TRICARBOXYLATE-BINDING PROTEIN"/>
    <property type="match status" value="1"/>
</dbReference>
<dbReference type="EMBL" id="BAABFO010000001">
    <property type="protein sequence ID" value="GAA4321200.1"/>
    <property type="molecule type" value="Genomic_DNA"/>
</dbReference>
<dbReference type="InterPro" id="IPR042100">
    <property type="entry name" value="Bug_dom1"/>
</dbReference>
<sequence length="318" mass="34001">MFRHLLRLLLLCVPLTAFAQAPTAPVRLIIPFAPGGTADILGRLLANSLTPIVGQQVIVENRSGASGFIAAQATAAAKPDGQTLMMSFLNLHAVSKQVPGMNLPIDPDKDLTPIVNVARVPFILVANKNAPFNTVQELIAYARANPDKLSFASSGSAGGPHLAGELFKAQAGVSILHVPYRGGAPAVNDIIAGNTTMIFGLLPELIGQIQAKNLKPIAMLSQNPNPLVPNVPLIRSVLPNYDNDYWYAISGPAGMAPATVAYWNEAVNKALQTPELRQRLERQALEPIGGSVESFRATIKSDYDKWGDIVRRAHITAE</sequence>
<evidence type="ECO:0000313" key="3">
    <source>
        <dbReference type="EMBL" id="GAA4321200.1"/>
    </source>
</evidence>
<evidence type="ECO:0000313" key="4">
    <source>
        <dbReference type="Proteomes" id="UP001501671"/>
    </source>
</evidence>
<keyword evidence="2" id="KW-0732">Signal</keyword>
<evidence type="ECO:0000256" key="2">
    <source>
        <dbReference type="SAM" id="SignalP"/>
    </source>
</evidence>
<accession>A0ABP8GBH7</accession>
<dbReference type="Gene3D" id="3.40.190.150">
    <property type="entry name" value="Bordetella uptake gene, domain 1"/>
    <property type="match status" value="1"/>
</dbReference>
<keyword evidence="4" id="KW-1185">Reference proteome</keyword>
<proteinExistence type="inferred from homology"/>
<dbReference type="RefSeq" id="WP_345245082.1">
    <property type="nucleotide sequence ID" value="NZ_BAABFO010000001.1"/>
</dbReference>
<dbReference type="Proteomes" id="UP001501671">
    <property type="component" value="Unassembled WGS sequence"/>
</dbReference>
<comment type="similarity">
    <text evidence="1">Belongs to the UPF0065 (bug) family.</text>
</comment>
<comment type="caution">
    <text evidence="3">The sequence shown here is derived from an EMBL/GenBank/DDBJ whole genome shotgun (WGS) entry which is preliminary data.</text>
</comment>
<name>A0ABP8GBH7_9BURK</name>
<dbReference type="Pfam" id="PF03401">
    <property type="entry name" value="TctC"/>
    <property type="match status" value="1"/>
</dbReference>
<dbReference type="SUPFAM" id="SSF53850">
    <property type="entry name" value="Periplasmic binding protein-like II"/>
    <property type="match status" value="1"/>
</dbReference>
<organism evidence="3 4">
    <name type="scientific">Pigmentiphaga soli</name>
    <dbReference type="NCBI Taxonomy" id="1007095"/>
    <lineage>
        <taxon>Bacteria</taxon>
        <taxon>Pseudomonadati</taxon>
        <taxon>Pseudomonadota</taxon>
        <taxon>Betaproteobacteria</taxon>
        <taxon>Burkholderiales</taxon>
        <taxon>Alcaligenaceae</taxon>
        <taxon>Pigmentiphaga</taxon>
    </lineage>
</organism>
<dbReference type="CDD" id="cd07012">
    <property type="entry name" value="PBP2_Bug_TTT"/>
    <property type="match status" value="1"/>
</dbReference>
<dbReference type="PANTHER" id="PTHR42928:SF5">
    <property type="entry name" value="BLR1237 PROTEIN"/>
    <property type="match status" value="1"/>
</dbReference>
<dbReference type="PIRSF" id="PIRSF017082">
    <property type="entry name" value="YflP"/>
    <property type="match status" value="1"/>
</dbReference>
<feature type="signal peptide" evidence="2">
    <location>
        <begin position="1"/>
        <end position="19"/>
    </location>
</feature>
<gene>
    <name evidence="3" type="ORF">GCM10023144_00270</name>
</gene>
<evidence type="ECO:0000256" key="1">
    <source>
        <dbReference type="ARBA" id="ARBA00006987"/>
    </source>
</evidence>
<dbReference type="InterPro" id="IPR005064">
    <property type="entry name" value="BUG"/>
</dbReference>
<dbReference type="Gene3D" id="3.40.190.10">
    <property type="entry name" value="Periplasmic binding protein-like II"/>
    <property type="match status" value="1"/>
</dbReference>
<protein>
    <submittedName>
        <fullName evidence="3">Tripartite tricarboxylate transporter substrate binding protein</fullName>
    </submittedName>
</protein>
<reference evidence="4" key="1">
    <citation type="journal article" date="2019" name="Int. J. Syst. Evol. Microbiol.">
        <title>The Global Catalogue of Microorganisms (GCM) 10K type strain sequencing project: providing services to taxonomists for standard genome sequencing and annotation.</title>
        <authorList>
            <consortium name="The Broad Institute Genomics Platform"/>
            <consortium name="The Broad Institute Genome Sequencing Center for Infectious Disease"/>
            <person name="Wu L."/>
            <person name="Ma J."/>
        </authorList>
    </citation>
    <scope>NUCLEOTIDE SEQUENCE [LARGE SCALE GENOMIC DNA]</scope>
    <source>
        <strain evidence="4">JCM 17666</strain>
    </source>
</reference>
<feature type="chain" id="PRO_5046139532" evidence="2">
    <location>
        <begin position="20"/>
        <end position="318"/>
    </location>
</feature>